<dbReference type="GO" id="GO:0042627">
    <property type="term" value="C:chylomicron"/>
    <property type="evidence" value="ECO:0007669"/>
    <property type="project" value="UniProtKB-KW"/>
</dbReference>
<evidence type="ECO:0000256" key="17">
    <source>
        <dbReference type="ARBA" id="ARBA00041197"/>
    </source>
</evidence>
<dbReference type="GO" id="GO:0055090">
    <property type="term" value="P:acylglycerol homeostasis"/>
    <property type="evidence" value="ECO:0007669"/>
    <property type="project" value="TreeGrafter"/>
</dbReference>
<feature type="region of interest" description="Disordered" evidence="20">
    <location>
        <begin position="627"/>
        <end position="712"/>
    </location>
</feature>
<evidence type="ECO:0000313" key="22">
    <source>
        <dbReference type="EMBL" id="PWA16788.1"/>
    </source>
</evidence>
<keyword evidence="19" id="KW-0175">Coiled coil</keyword>
<feature type="compositionally biased region" description="Basic and acidic residues" evidence="20">
    <location>
        <begin position="440"/>
        <end position="451"/>
    </location>
</feature>
<comment type="subcellular location">
    <subcellularLocation>
        <location evidence="1">Secreted</location>
    </subcellularLocation>
</comment>
<evidence type="ECO:0000256" key="15">
    <source>
        <dbReference type="ARBA" id="ARBA00037506"/>
    </source>
</evidence>
<feature type="compositionally biased region" description="Gly residues" evidence="20">
    <location>
        <begin position="693"/>
        <end position="711"/>
    </location>
</feature>
<feature type="compositionally biased region" description="Polar residues" evidence="20">
    <location>
        <begin position="566"/>
        <end position="582"/>
    </location>
</feature>
<dbReference type="GO" id="GO:0005543">
    <property type="term" value="F:phospholipid binding"/>
    <property type="evidence" value="ECO:0007669"/>
    <property type="project" value="TreeGrafter"/>
</dbReference>
<dbReference type="EMBL" id="NHOQ01002476">
    <property type="protein sequence ID" value="PWA16788.1"/>
    <property type="molecule type" value="Genomic_DNA"/>
</dbReference>
<evidence type="ECO:0000256" key="8">
    <source>
        <dbReference type="ARBA" id="ARBA00022729"/>
    </source>
</evidence>
<dbReference type="GO" id="GO:1903561">
    <property type="term" value="C:extracellular vesicle"/>
    <property type="evidence" value="ECO:0007669"/>
    <property type="project" value="TreeGrafter"/>
</dbReference>
<name>A0A315V050_GAMAF</name>
<dbReference type="PANTHER" id="PTHR18976">
    <property type="entry name" value="APOLIPOPROTEIN"/>
    <property type="match status" value="1"/>
</dbReference>
<dbReference type="GO" id="GO:0034361">
    <property type="term" value="C:very-low-density lipoprotein particle"/>
    <property type="evidence" value="ECO:0007669"/>
    <property type="project" value="TreeGrafter"/>
</dbReference>
<dbReference type="STRING" id="33528.ENSGAFP00000023474"/>
<dbReference type="GO" id="GO:0042157">
    <property type="term" value="P:lipoprotein metabolic process"/>
    <property type="evidence" value="ECO:0007669"/>
    <property type="project" value="InterPro"/>
</dbReference>
<reference evidence="22 23" key="1">
    <citation type="journal article" date="2018" name="G3 (Bethesda)">
        <title>A High-Quality Reference Genome for the Invasive Mosquitofish Gambusia affinis Using a Chicago Library.</title>
        <authorList>
            <person name="Hoffberg S.L."/>
            <person name="Troendle N.J."/>
            <person name="Glenn T.C."/>
            <person name="Mahmud O."/>
            <person name="Louha S."/>
            <person name="Chalopin D."/>
            <person name="Bennetzen J.L."/>
            <person name="Mauricio R."/>
        </authorList>
    </citation>
    <scope>NUCLEOTIDE SEQUENCE [LARGE SCALE GENOMIC DNA]</scope>
    <source>
        <strain evidence="22">NE01/NJP1002.9</strain>
        <tissue evidence="22">Muscle</tissue>
    </source>
</reference>
<gene>
    <name evidence="22" type="ORF">CCH79_00017863</name>
</gene>
<feature type="region of interest" description="Disordered" evidence="20">
    <location>
        <begin position="564"/>
        <end position="609"/>
    </location>
</feature>
<sequence>MKILVVLVLISVCNANILWQEPPKSNMEVVKAAFWDYVAKATQTAEDSLQQIRDSDLGQEVNAKISQSADTVNQYVASLRTQAAPLTQDFLTRFSQEAEQLKARLEGDVAALESNVRPYGEQLLAKLQAQVEELKREAAPYAETVDGEALKAVLLQKSQELRTQLEAGATQLQAQMGPYGDQLKGKMERSLEDFQQSVVPLAQGFQTQVAQKAEELQQSLVQNGEALRAKLDAGAQDLQAQLTALWDAFTQKTHNQAEGQGAPEEALADHDAEAAEEFVLLVVQEGAEHQGERKGEELLLQRRSDDPVSFGNIQLVAEGHGAVLPKRAGLQHHAELQLHKQRHSGGAQRRRQRGGVRGHLVAGSVVVRRLNAGPAEGQRADEVTSCRERRKQETDLDCGPGLDWFQSDLKNWDWSALGLVGTGTGASSSEPTWQQNQEEATERPPRLRGDADTPAVLPSPEPELRTAGHSGPATSSGTTQLGTRIVEDVWVGEGDRRREILAPELGVGRPGHERLLVAGEKTRTTATRSGSAHLEDHFGPDPVGDLMDDLGVQAAAAVHVAHQDRVQLNQRNDGARSSSNPNRRQESGFTAAYLSRTGPTGSDERGSEPVAGVFCGAELQGMIHLERSGRVGLRSPASGKPLRRRSSMLPPATAQRGSDGAPLPLHAPGLGRTFFASRCGPDPDPDPDPDPAEGGGGSGGNTTPGSNGGAGAALAAKTLPILGDTEERKTVHIELSLRQRPVRPMTRFLVPAEPRNSA</sequence>
<dbReference type="InterPro" id="IPR050163">
    <property type="entry name" value="Apolipoprotein_A1/A4/E"/>
</dbReference>
<keyword evidence="14" id="KW-0753">Steroid metabolism</keyword>
<keyword evidence="4" id="KW-0813">Transport</keyword>
<evidence type="ECO:0000256" key="12">
    <source>
        <dbReference type="ARBA" id="ARBA00023098"/>
    </source>
</evidence>
<keyword evidence="10" id="KW-0345">HDL</keyword>
<feature type="region of interest" description="Disordered" evidence="20">
    <location>
        <begin position="422"/>
        <end position="481"/>
    </location>
</feature>
<evidence type="ECO:0000313" key="23">
    <source>
        <dbReference type="Proteomes" id="UP000250572"/>
    </source>
</evidence>
<keyword evidence="8 21" id="KW-0732">Signal</keyword>
<dbReference type="GO" id="GO:0033700">
    <property type="term" value="P:phospholipid efflux"/>
    <property type="evidence" value="ECO:0007669"/>
    <property type="project" value="TreeGrafter"/>
</dbReference>
<evidence type="ECO:0000256" key="1">
    <source>
        <dbReference type="ARBA" id="ARBA00004613"/>
    </source>
</evidence>
<evidence type="ECO:0000256" key="7">
    <source>
        <dbReference type="ARBA" id="ARBA00022548"/>
    </source>
</evidence>
<evidence type="ECO:0000256" key="16">
    <source>
        <dbReference type="ARBA" id="ARBA00037735"/>
    </source>
</evidence>
<dbReference type="GO" id="GO:0060228">
    <property type="term" value="F:phosphatidylcholine-sterol O-acyltransferase activator activity"/>
    <property type="evidence" value="ECO:0007669"/>
    <property type="project" value="TreeGrafter"/>
</dbReference>
<keyword evidence="5" id="KW-0162">Chylomicron</keyword>
<dbReference type="Pfam" id="PF01442">
    <property type="entry name" value="Apolipoprotein"/>
    <property type="match status" value="1"/>
</dbReference>
<dbReference type="InterPro" id="IPR000074">
    <property type="entry name" value="ApoA_E"/>
</dbReference>
<evidence type="ECO:0000256" key="14">
    <source>
        <dbReference type="ARBA" id="ARBA00023221"/>
    </source>
</evidence>
<feature type="compositionally biased region" description="Polar residues" evidence="20">
    <location>
        <begin position="472"/>
        <end position="481"/>
    </location>
</feature>
<evidence type="ECO:0000256" key="11">
    <source>
        <dbReference type="ARBA" id="ARBA00023055"/>
    </source>
</evidence>
<feature type="region of interest" description="Disordered" evidence="20">
    <location>
        <begin position="738"/>
        <end position="758"/>
    </location>
</feature>
<dbReference type="GO" id="GO:0034364">
    <property type="term" value="C:high-density lipoprotein particle"/>
    <property type="evidence" value="ECO:0007669"/>
    <property type="project" value="UniProtKB-KW"/>
</dbReference>
<comment type="function">
    <text evidence="15">Participates in the reverse transport of cholesterol from tissues to the liver for excretion by promoting cholesterol efflux from tissues and by acting as a cofactor for the lecithin cholesterol acyltransferase (LCAT).</text>
</comment>
<dbReference type="Proteomes" id="UP000250572">
    <property type="component" value="Unassembled WGS sequence"/>
</dbReference>
<keyword evidence="23" id="KW-1185">Reference proteome</keyword>
<dbReference type="GO" id="GO:0120020">
    <property type="term" value="F:cholesterol transfer activity"/>
    <property type="evidence" value="ECO:0007669"/>
    <property type="project" value="TreeGrafter"/>
</dbReference>
<comment type="subunit">
    <text evidence="3">Homodimer.</text>
</comment>
<feature type="signal peptide" evidence="21">
    <location>
        <begin position="1"/>
        <end position="15"/>
    </location>
</feature>
<dbReference type="GO" id="GO:0034362">
    <property type="term" value="C:low-density lipoprotein particle"/>
    <property type="evidence" value="ECO:0007669"/>
    <property type="project" value="TreeGrafter"/>
</dbReference>
<proteinExistence type="inferred from homology"/>
<keyword evidence="11" id="KW-0445">Lipid transport</keyword>
<evidence type="ECO:0000256" key="5">
    <source>
        <dbReference type="ARBA" id="ARBA00022513"/>
    </source>
</evidence>
<keyword evidence="9" id="KW-0677">Repeat</keyword>
<keyword evidence="12" id="KW-0443">Lipid metabolism</keyword>
<dbReference type="Gene3D" id="1.20.5.1230">
    <property type="entry name" value="Apolipoprotein A-I"/>
    <property type="match status" value="1"/>
</dbReference>
<evidence type="ECO:0000256" key="18">
    <source>
        <dbReference type="ARBA" id="ARBA00042591"/>
    </source>
</evidence>
<evidence type="ECO:0000256" key="6">
    <source>
        <dbReference type="ARBA" id="ARBA00022525"/>
    </source>
</evidence>
<evidence type="ECO:0000256" key="21">
    <source>
        <dbReference type="SAM" id="SignalP"/>
    </source>
</evidence>
<feature type="compositionally biased region" description="Polar residues" evidence="20">
    <location>
        <begin position="425"/>
        <end position="438"/>
    </location>
</feature>
<feature type="compositionally biased region" description="Basic and acidic residues" evidence="20">
    <location>
        <begin position="378"/>
        <end position="394"/>
    </location>
</feature>
<feature type="coiled-coil region" evidence="19">
    <location>
        <begin position="95"/>
        <end position="175"/>
    </location>
</feature>
<feature type="region of interest" description="Disordered" evidence="20">
    <location>
        <begin position="374"/>
        <end position="395"/>
    </location>
</feature>
<organism evidence="22 23">
    <name type="scientific">Gambusia affinis</name>
    <name type="common">Western mosquitofish</name>
    <name type="synonym">Heterandria affinis</name>
    <dbReference type="NCBI Taxonomy" id="33528"/>
    <lineage>
        <taxon>Eukaryota</taxon>
        <taxon>Metazoa</taxon>
        <taxon>Chordata</taxon>
        <taxon>Craniata</taxon>
        <taxon>Vertebrata</taxon>
        <taxon>Euteleostomi</taxon>
        <taxon>Actinopterygii</taxon>
        <taxon>Neopterygii</taxon>
        <taxon>Teleostei</taxon>
        <taxon>Neoteleostei</taxon>
        <taxon>Acanthomorphata</taxon>
        <taxon>Ovalentaria</taxon>
        <taxon>Atherinomorphae</taxon>
        <taxon>Cyprinodontiformes</taxon>
        <taxon>Poeciliidae</taxon>
        <taxon>Poeciliinae</taxon>
        <taxon>Gambusia</taxon>
    </lineage>
</organism>
<evidence type="ECO:0000256" key="19">
    <source>
        <dbReference type="SAM" id="Coils"/>
    </source>
</evidence>
<dbReference type="AlphaFoldDB" id="A0A315V050"/>
<comment type="similarity">
    <text evidence="2">Belongs to the apolipoprotein A1/A4/E family.</text>
</comment>
<protein>
    <recommendedName>
        <fullName evidence="17">Apolipoprotein A-IV</fullName>
    </recommendedName>
    <alternativeName>
        <fullName evidence="18">Apolipoprotein A4</fullName>
    </alternativeName>
</protein>
<keyword evidence="7" id="KW-0153">Cholesterol metabolism</keyword>
<keyword evidence="13" id="KW-1207">Sterol metabolism</keyword>
<evidence type="ECO:0000256" key="3">
    <source>
        <dbReference type="ARBA" id="ARBA00011738"/>
    </source>
</evidence>
<dbReference type="GO" id="GO:0008203">
    <property type="term" value="P:cholesterol metabolic process"/>
    <property type="evidence" value="ECO:0007669"/>
    <property type="project" value="UniProtKB-KW"/>
</dbReference>
<feature type="chain" id="PRO_5016321625" description="Apolipoprotein A-IV" evidence="21">
    <location>
        <begin position="16"/>
        <end position="758"/>
    </location>
</feature>
<evidence type="ECO:0000256" key="4">
    <source>
        <dbReference type="ARBA" id="ARBA00022448"/>
    </source>
</evidence>
<evidence type="ECO:0000256" key="9">
    <source>
        <dbReference type="ARBA" id="ARBA00022737"/>
    </source>
</evidence>
<evidence type="ECO:0000256" key="13">
    <source>
        <dbReference type="ARBA" id="ARBA00023166"/>
    </source>
</evidence>
<accession>A0A315V050</accession>
<dbReference type="PANTHER" id="PTHR18976:SF1">
    <property type="entry name" value="APOLIPOPROTEIN A-IV"/>
    <property type="match status" value="1"/>
</dbReference>
<dbReference type="Gene3D" id="1.20.120.20">
    <property type="entry name" value="Apolipoprotein"/>
    <property type="match status" value="1"/>
</dbReference>
<dbReference type="SUPFAM" id="SSF58113">
    <property type="entry name" value="Apolipoprotein A-I"/>
    <property type="match status" value="1"/>
</dbReference>
<dbReference type="GO" id="GO:0033344">
    <property type="term" value="P:cholesterol efflux"/>
    <property type="evidence" value="ECO:0007669"/>
    <property type="project" value="TreeGrafter"/>
</dbReference>
<dbReference type="FunFam" id="1.20.120.20:FF:000007">
    <property type="entry name" value="Apolipoprotein A-IV a"/>
    <property type="match status" value="1"/>
</dbReference>
<keyword evidence="6" id="KW-0964">Secreted</keyword>
<evidence type="ECO:0000256" key="10">
    <source>
        <dbReference type="ARBA" id="ARBA00022850"/>
    </source>
</evidence>
<comment type="caution">
    <text evidence="22">The sequence shown here is derived from an EMBL/GenBank/DDBJ whole genome shotgun (WGS) entry which is preliminary data.</text>
</comment>
<comment type="function">
    <text evidence="16">May have a role in chylomicrons and VLDL secretion and catabolism. Required for efficient activation of lipoprotein lipase by ApoC-II; potent activator of LCAT. Apoa-IV is a major component of HDL and chylomicrons.</text>
</comment>
<evidence type="ECO:0000256" key="20">
    <source>
        <dbReference type="SAM" id="MobiDB-lite"/>
    </source>
</evidence>
<evidence type="ECO:0000256" key="2">
    <source>
        <dbReference type="ARBA" id="ARBA00008788"/>
    </source>
</evidence>